<protein>
    <recommendedName>
        <fullName evidence="2">DUF6604 domain-containing protein</fullName>
    </recommendedName>
</protein>
<feature type="region of interest" description="Disordered" evidence="1">
    <location>
        <begin position="1"/>
        <end position="20"/>
    </location>
</feature>
<sequence>QRRRQLYLPSADSFTSPPPTNYTETVIGPDGVNFNDMPTAMSMLATETFLTGLPAGAKPADNKPPLVAWFWAIATKEATSNETFANTLADTLVKAIPAGTVYNASVHVPVPGGNLRPYFGGQTMPTINAVIKLWLGESDFSIPAVRTAQTQLDNAKLQLDENQSFMLFSREVVIWDMRKNIELVDSIGQPKAILYQQYKQDTNYVAAWLATTAKSCGYPSDLLSEIQAKTEASKAPESSNQASSSTENKDQKKPFNQNGHAPKKYTVAVKEFIRLAQYISTSKHNVDLIGPASW</sequence>
<dbReference type="EMBL" id="VYYT01000586">
    <property type="protein sequence ID" value="KAK2731426.1"/>
    <property type="molecule type" value="Genomic_DNA"/>
</dbReference>
<name>A0AAD9Y2T3_COLKA</name>
<organism evidence="3 4">
    <name type="scientific">Colletotrichum kahawae</name>
    <name type="common">Coffee berry disease fungus</name>
    <dbReference type="NCBI Taxonomy" id="34407"/>
    <lineage>
        <taxon>Eukaryota</taxon>
        <taxon>Fungi</taxon>
        <taxon>Dikarya</taxon>
        <taxon>Ascomycota</taxon>
        <taxon>Pezizomycotina</taxon>
        <taxon>Sordariomycetes</taxon>
        <taxon>Hypocreomycetidae</taxon>
        <taxon>Glomerellales</taxon>
        <taxon>Glomerellaceae</taxon>
        <taxon>Colletotrichum</taxon>
        <taxon>Colletotrichum gloeosporioides species complex</taxon>
    </lineage>
</organism>
<comment type="caution">
    <text evidence="3">The sequence shown here is derived from an EMBL/GenBank/DDBJ whole genome shotgun (WGS) entry which is preliminary data.</text>
</comment>
<dbReference type="Pfam" id="PF20253">
    <property type="entry name" value="DUF6604"/>
    <property type="match status" value="1"/>
</dbReference>
<evidence type="ECO:0000259" key="2">
    <source>
        <dbReference type="Pfam" id="PF20253"/>
    </source>
</evidence>
<feature type="compositionally biased region" description="Polar residues" evidence="1">
    <location>
        <begin position="236"/>
        <end position="246"/>
    </location>
</feature>
<evidence type="ECO:0000313" key="4">
    <source>
        <dbReference type="Proteomes" id="UP001281614"/>
    </source>
</evidence>
<feature type="domain" description="DUF6604" evidence="2">
    <location>
        <begin position="196"/>
        <end position="286"/>
    </location>
</feature>
<feature type="non-terminal residue" evidence="3">
    <location>
        <position position="1"/>
    </location>
</feature>
<evidence type="ECO:0000313" key="3">
    <source>
        <dbReference type="EMBL" id="KAK2731426.1"/>
    </source>
</evidence>
<proteinExistence type="predicted"/>
<dbReference type="Proteomes" id="UP001281614">
    <property type="component" value="Unassembled WGS sequence"/>
</dbReference>
<feature type="region of interest" description="Disordered" evidence="1">
    <location>
        <begin position="229"/>
        <end position="260"/>
    </location>
</feature>
<accession>A0AAD9Y2T3</accession>
<gene>
    <name evidence="3" type="ORF">CKAH01_19065</name>
</gene>
<dbReference type="PANTHER" id="PTHR38795">
    <property type="entry name" value="DUF6604 DOMAIN-CONTAINING PROTEIN"/>
    <property type="match status" value="1"/>
</dbReference>
<reference evidence="3" key="1">
    <citation type="submission" date="2023-02" db="EMBL/GenBank/DDBJ databases">
        <title>Colletotrichum kahawae CIFC_Que2 genome sequencing and assembly.</title>
        <authorList>
            <person name="Baroncelli R."/>
        </authorList>
    </citation>
    <scope>NUCLEOTIDE SEQUENCE</scope>
    <source>
        <strain evidence="3">CIFC_Que2</strain>
    </source>
</reference>
<dbReference type="AlphaFoldDB" id="A0AAD9Y2T3"/>
<evidence type="ECO:0000256" key="1">
    <source>
        <dbReference type="SAM" id="MobiDB-lite"/>
    </source>
</evidence>
<dbReference type="PANTHER" id="PTHR38795:SF1">
    <property type="entry name" value="DUF6604 DOMAIN-CONTAINING PROTEIN"/>
    <property type="match status" value="1"/>
</dbReference>
<dbReference type="InterPro" id="IPR046539">
    <property type="entry name" value="DUF6604"/>
</dbReference>
<keyword evidence="4" id="KW-1185">Reference proteome</keyword>